<keyword evidence="8" id="KW-0863">Zinc-finger</keyword>
<proteinExistence type="inferred from homology"/>
<comment type="similarity">
    <text evidence="2">Belongs to the MCM family.</text>
</comment>
<dbReference type="InterPro" id="IPR041562">
    <property type="entry name" value="MCM_lid"/>
</dbReference>
<comment type="caution">
    <text evidence="19">The sequence shown here is derived from an EMBL/GenBank/DDBJ whole genome shotgun (WGS) entry which is preliminary data.</text>
</comment>
<dbReference type="SUPFAM" id="SSF50249">
    <property type="entry name" value="Nucleic acid-binding proteins"/>
    <property type="match status" value="1"/>
</dbReference>
<evidence type="ECO:0000256" key="2">
    <source>
        <dbReference type="ARBA" id="ARBA00008010"/>
    </source>
</evidence>
<keyword evidence="11" id="KW-0862">Zinc</keyword>
<dbReference type="PANTHER" id="PTHR11630">
    <property type="entry name" value="DNA REPLICATION LICENSING FACTOR MCM FAMILY MEMBER"/>
    <property type="match status" value="1"/>
</dbReference>
<dbReference type="GO" id="GO:0017116">
    <property type="term" value="F:single-stranded DNA helicase activity"/>
    <property type="evidence" value="ECO:0007669"/>
    <property type="project" value="TreeGrafter"/>
</dbReference>
<evidence type="ECO:0000256" key="13">
    <source>
        <dbReference type="ARBA" id="ARBA00023125"/>
    </source>
</evidence>
<dbReference type="InterPro" id="IPR027417">
    <property type="entry name" value="P-loop_NTPase"/>
</dbReference>
<evidence type="ECO:0000256" key="6">
    <source>
        <dbReference type="ARBA" id="ARBA00022723"/>
    </source>
</evidence>
<keyword evidence="12" id="KW-0067">ATP-binding</keyword>
<dbReference type="FunFam" id="2.20.28.10:FF:000002">
    <property type="entry name" value="DNA helicase"/>
    <property type="match status" value="1"/>
</dbReference>
<evidence type="ECO:0000313" key="19">
    <source>
        <dbReference type="EMBL" id="KAE9544887.1"/>
    </source>
</evidence>
<evidence type="ECO:0000256" key="14">
    <source>
        <dbReference type="ARBA" id="ARBA00023242"/>
    </source>
</evidence>
<dbReference type="InterPro" id="IPR012340">
    <property type="entry name" value="NA-bd_OB-fold"/>
</dbReference>
<evidence type="ECO:0000256" key="16">
    <source>
        <dbReference type="ARBA" id="ARBA00074927"/>
    </source>
</evidence>
<keyword evidence="13" id="KW-0238">DNA-binding</keyword>
<dbReference type="InterPro" id="IPR031327">
    <property type="entry name" value="MCM"/>
</dbReference>
<dbReference type="GO" id="GO:0005634">
    <property type="term" value="C:nucleus"/>
    <property type="evidence" value="ECO:0007669"/>
    <property type="project" value="UniProtKB-SubCell"/>
</dbReference>
<dbReference type="SMART" id="SM00350">
    <property type="entry name" value="MCM"/>
    <property type="match status" value="1"/>
</dbReference>
<feature type="domain" description="MCM C-terminal AAA(+) ATPase" evidence="18">
    <location>
        <begin position="457"/>
        <end position="663"/>
    </location>
</feature>
<evidence type="ECO:0000256" key="8">
    <source>
        <dbReference type="ARBA" id="ARBA00022771"/>
    </source>
</evidence>
<dbReference type="Pfam" id="PF12619">
    <property type="entry name" value="MCM2_N"/>
    <property type="match status" value="1"/>
</dbReference>
<dbReference type="PANTHER" id="PTHR11630:SF44">
    <property type="entry name" value="DNA REPLICATION LICENSING FACTOR MCM2"/>
    <property type="match status" value="1"/>
</dbReference>
<dbReference type="PRINTS" id="PR01657">
    <property type="entry name" value="MCMFAMILY"/>
</dbReference>
<dbReference type="InterPro" id="IPR059098">
    <property type="entry name" value="WHD_MCM2"/>
</dbReference>
<sequence length="886" mass="100574">MSDRDFSSPEPFDDADVGGADDTSPVRNFEDEVLSEADVLSLSQFDDPEEEDGEELFGDNLERDYRPIPALDRYDGGELDEDDYDAMSPGARAAAERELQRRDREEGTGRRDADDILYDEHDDDEASRKKRRMAERAATGFIVDDEEDEEMIESIENLQDTKGHSVAEWVAMLGPKTEIANRFKNFLRNDVTPNGAYLYKDKIRRMCESNLCSLEVEFTNLANKQHTLALFLPEAPSEMISIFNEVAKDLVLSMYPQYGRVTAEIFVRITDLPLIEEIRTFKKIHLNQLVRTRGVVTSTTGVFPQLSIIKYDCSKCGHVLGPFTQSQSQEIKPGSCPECQSTGPFMVNMEQTLYRNYQKITIQESPGSIPPGRIPRSKDCILLADLCDQCKPGDEIDVTGIYSNSYEGSLNTGNGFPVFATVIMANYLIIKDNKHIVESLTDEDVSQILKLSKEHKIGERIAASIAPSIYGHDYIKKSLALALFGGEPKNPGDKHKLRGDINILLCGDPGTAKSQFLKYIEKIAPRAVFTTGQGASAVGLTAYVKRDHQSREWTLEAGALVLADQGVCIIDEFDKMNDQDRTSIHEAMEQQSISISKAGIVTSLQARCSVMAAANPIGGRYDPAMTFSENVNLSEPIMSRFDILCVVRDEVDQVKDNRLATFVVQSHMRNHPLSKDKECELRNPFSTTDMEPIPQDLLKKYIVYSKQNIHPKLHRMDQDKVAKMYSQLRQESMMTGSLPITVRHIESMIRMAEANAKMHLRDYVQEDDVNMAIRIMLESFIETQKYSVMKTMRKTFQKYLSFKKDTTELLYFILHQMATDQLTYIRGIHGVTVNTIEIHEKDFKDKVKQIDIHDLRPFFESKLFKNNNFVYDEKRHMIIQTLLLGE</sequence>
<gene>
    <name evidence="19" type="ORF">AGLY_000430</name>
</gene>
<evidence type="ECO:0000259" key="18">
    <source>
        <dbReference type="PROSITE" id="PS50051"/>
    </source>
</evidence>
<dbReference type="Pfam" id="PF00493">
    <property type="entry name" value="MCM"/>
    <property type="match status" value="1"/>
</dbReference>
<keyword evidence="6" id="KW-0479">Metal-binding</keyword>
<feature type="compositionally biased region" description="Basic and acidic residues" evidence="17">
    <location>
        <begin position="94"/>
        <end position="114"/>
    </location>
</feature>
<dbReference type="EC" id="3.6.4.12" evidence="3"/>
<dbReference type="Gene3D" id="3.30.1640.10">
    <property type="entry name" value="mini-chromosome maintenance (MCM) complex, chain A, domain 1"/>
    <property type="match status" value="1"/>
</dbReference>
<evidence type="ECO:0000256" key="5">
    <source>
        <dbReference type="ARBA" id="ARBA00022705"/>
    </source>
</evidence>
<dbReference type="Gene3D" id="3.40.50.300">
    <property type="entry name" value="P-loop containing nucleotide triphosphate hydrolases"/>
    <property type="match status" value="1"/>
</dbReference>
<dbReference type="InterPro" id="IPR033762">
    <property type="entry name" value="MCM_OB"/>
</dbReference>
<comment type="subcellular location">
    <subcellularLocation>
        <location evidence="1">Nucleus</location>
    </subcellularLocation>
</comment>
<feature type="compositionally biased region" description="Acidic residues" evidence="17">
    <location>
        <begin position="115"/>
        <end position="125"/>
    </location>
</feature>
<evidence type="ECO:0000256" key="12">
    <source>
        <dbReference type="ARBA" id="ARBA00022840"/>
    </source>
</evidence>
<keyword evidence="10" id="KW-0347">Helicase</keyword>
<dbReference type="SUPFAM" id="SSF52540">
    <property type="entry name" value="P-loop containing nucleoside triphosphate hydrolases"/>
    <property type="match status" value="1"/>
</dbReference>
<reference evidence="19 20" key="1">
    <citation type="submission" date="2019-08" db="EMBL/GenBank/DDBJ databases">
        <title>The genome of the soybean aphid Biotype 1, its phylome, world population structure and adaptation to the North American continent.</title>
        <authorList>
            <person name="Giordano R."/>
            <person name="Donthu R.K."/>
            <person name="Hernandez A.G."/>
            <person name="Wright C.L."/>
            <person name="Zimin A.V."/>
        </authorList>
    </citation>
    <scope>NUCLEOTIDE SEQUENCE [LARGE SCALE GENOMIC DNA]</scope>
    <source>
        <tissue evidence="19">Whole aphids</tissue>
    </source>
</reference>
<dbReference type="CDD" id="cd17753">
    <property type="entry name" value="MCM2"/>
    <property type="match status" value="1"/>
</dbReference>
<dbReference type="GO" id="GO:0000727">
    <property type="term" value="P:double-strand break repair via break-induced replication"/>
    <property type="evidence" value="ECO:0007669"/>
    <property type="project" value="TreeGrafter"/>
</dbReference>
<evidence type="ECO:0000256" key="15">
    <source>
        <dbReference type="ARBA" id="ARBA00023306"/>
    </source>
</evidence>
<keyword evidence="14" id="KW-0539">Nucleus</keyword>
<keyword evidence="9" id="KW-0378">Hydrolase</keyword>
<dbReference type="GO" id="GO:0005524">
    <property type="term" value="F:ATP binding"/>
    <property type="evidence" value="ECO:0007669"/>
    <property type="project" value="UniProtKB-KW"/>
</dbReference>
<organism evidence="19 20">
    <name type="scientific">Aphis glycines</name>
    <name type="common">Soybean aphid</name>
    <dbReference type="NCBI Taxonomy" id="307491"/>
    <lineage>
        <taxon>Eukaryota</taxon>
        <taxon>Metazoa</taxon>
        <taxon>Ecdysozoa</taxon>
        <taxon>Arthropoda</taxon>
        <taxon>Hexapoda</taxon>
        <taxon>Insecta</taxon>
        <taxon>Pterygota</taxon>
        <taxon>Neoptera</taxon>
        <taxon>Paraneoptera</taxon>
        <taxon>Hemiptera</taxon>
        <taxon>Sternorrhyncha</taxon>
        <taxon>Aphidomorpha</taxon>
        <taxon>Aphidoidea</taxon>
        <taxon>Aphididae</taxon>
        <taxon>Aphidini</taxon>
        <taxon>Aphis</taxon>
        <taxon>Aphis</taxon>
    </lineage>
</organism>
<dbReference type="GO" id="GO:0003697">
    <property type="term" value="F:single-stranded DNA binding"/>
    <property type="evidence" value="ECO:0007669"/>
    <property type="project" value="TreeGrafter"/>
</dbReference>
<dbReference type="GO" id="GO:0016787">
    <property type="term" value="F:hydrolase activity"/>
    <property type="evidence" value="ECO:0007669"/>
    <property type="project" value="UniProtKB-KW"/>
</dbReference>
<dbReference type="InterPro" id="IPR001208">
    <property type="entry name" value="MCM_dom"/>
</dbReference>
<evidence type="ECO:0000256" key="4">
    <source>
        <dbReference type="ARBA" id="ARBA00018925"/>
    </source>
</evidence>
<evidence type="ECO:0000256" key="11">
    <source>
        <dbReference type="ARBA" id="ARBA00022833"/>
    </source>
</evidence>
<dbReference type="Gene3D" id="2.40.50.140">
    <property type="entry name" value="Nucleic acid-binding proteins"/>
    <property type="match status" value="1"/>
</dbReference>
<dbReference type="Pfam" id="PF23669">
    <property type="entry name" value="WHD_MCM2"/>
    <property type="match status" value="1"/>
</dbReference>
<evidence type="ECO:0000256" key="17">
    <source>
        <dbReference type="SAM" id="MobiDB-lite"/>
    </source>
</evidence>
<dbReference type="GO" id="GO:0043138">
    <property type="term" value="F:3'-5' DNA helicase activity"/>
    <property type="evidence" value="ECO:0007669"/>
    <property type="project" value="TreeGrafter"/>
</dbReference>
<evidence type="ECO:0000256" key="9">
    <source>
        <dbReference type="ARBA" id="ARBA00022801"/>
    </source>
</evidence>
<feature type="compositionally biased region" description="Acidic residues" evidence="17">
    <location>
        <begin position="46"/>
        <end position="57"/>
    </location>
</feature>
<dbReference type="GO" id="GO:0008270">
    <property type="term" value="F:zinc ion binding"/>
    <property type="evidence" value="ECO:0007669"/>
    <property type="project" value="UniProtKB-KW"/>
</dbReference>
<keyword evidence="20" id="KW-1185">Reference proteome</keyword>
<dbReference type="PRINTS" id="PR01658">
    <property type="entry name" value="MCMPROTEIN2"/>
</dbReference>
<keyword evidence="5" id="KW-0235">DNA replication</keyword>
<feature type="region of interest" description="Disordered" evidence="17">
    <location>
        <begin position="1"/>
        <end position="131"/>
    </location>
</feature>
<evidence type="ECO:0000256" key="10">
    <source>
        <dbReference type="ARBA" id="ARBA00022806"/>
    </source>
</evidence>
<dbReference type="Gene3D" id="2.20.28.10">
    <property type="match status" value="1"/>
</dbReference>
<evidence type="ECO:0000256" key="3">
    <source>
        <dbReference type="ARBA" id="ARBA00012551"/>
    </source>
</evidence>
<dbReference type="InterPro" id="IPR008045">
    <property type="entry name" value="MCM2"/>
</dbReference>
<dbReference type="EMBL" id="VYZN01000001">
    <property type="protein sequence ID" value="KAE9544887.1"/>
    <property type="molecule type" value="Genomic_DNA"/>
</dbReference>
<protein>
    <recommendedName>
        <fullName evidence="4">DNA replication licensing factor MCM2</fullName>
        <ecNumber evidence="3">3.6.4.12</ecNumber>
    </recommendedName>
    <alternativeName>
        <fullName evidence="16">DNA replication licensing factor mcm2</fullName>
    </alternativeName>
</protein>
<evidence type="ECO:0000256" key="7">
    <source>
        <dbReference type="ARBA" id="ARBA00022741"/>
    </source>
</evidence>
<dbReference type="Proteomes" id="UP000475862">
    <property type="component" value="Unassembled WGS sequence"/>
</dbReference>
<dbReference type="PROSITE" id="PS50051">
    <property type="entry name" value="MCM_2"/>
    <property type="match status" value="1"/>
</dbReference>
<keyword evidence="7" id="KW-0547">Nucleotide-binding</keyword>
<dbReference type="Pfam" id="PF14551">
    <property type="entry name" value="MCM_N"/>
    <property type="match status" value="1"/>
</dbReference>
<dbReference type="GO" id="GO:1902975">
    <property type="term" value="P:mitotic DNA replication initiation"/>
    <property type="evidence" value="ECO:0007669"/>
    <property type="project" value="TreeGrafter"/>
</dbReference>
<dbReference type="Pfam" id="PF17207">
    <property type="entry name" value="MCM_OB"/>
    <property type="match status" value="1"/>
</dbReference>
<dbReference type="AlphaFoldDB" id="A0A6G0U7F6"/>
<feature type="compositionally biased region" description="Basic and acidic residues" evidence="17">
    <location>
        <begin position="60"/>
        <end position="76"/>
    </location>
</feature>
<evidence type="ECO:0000313" key="20">
    <source>
        <dbReference type="Proteomes" id="UP000475862"/>
    </source>
</evidence>
<dbReference type="GO" id="GO:0042555">
    <property type="term" value="C:MCM complex"/>
    <property type="evidence" value="ECO:0007669"/>
    <property type="project" value="InterPro"/>
</dbReference>
<dbReference type="Pfam" id="PF17855">
    <property type="entry name" value="MCM_lid"/>
    <property type="match status" value="1"/>
</dbReference>
<name>A0A6G0U7F6_APHGL</name>
<accession>A0A6G0U7F6</accession>
<evidence type="ECO:0000256" key="1">
    <source>
        <dbReference type="ARBA" id="ARBA00004123"/>
    </source>
</evidence>
<dbReference type="FunFam" id="3.40.50.300:FF:000138">
    <property type="entry name" value="DNA helicase"/>
    <property type="match status" value="1"/>
</dbReference>
<dbReference type="InterPro" id="IPR027925">
    <property type="entry name" value="MCM_N"/>
</dbReference>
<dbReference type="OrthoDB" id="844at2759"/>
<keyword evidence="15" id="KW-0131">Cell cycle</keyword>